<reference evidence="4" key="1">
    <citation type="submission" date="2016-10" db="EMBL/GenBank/DDBJ databases">
        <authorList>
            <person name="Varghese N."/>
            <person name="Submissions S."/>
        </authorList>
    </citation>
    <scope>NUCLEOTIDE SEQUENCE [LARGE SCALE GENOMIC DNA]</scope>
    <source>
        <strain evidence="4">CGMCC 1.8981</strain>
    </source>
</reference>
<keyword evidence="4" id="KW-1185">Reference proteome</keyword>
<dbReference type="InterPro" id="IPR002744">
    <property type="entry name" value="MIP18-like"/>
</dbReference>
<accession>A0A1H6G2A8</accession>
<dbReference type="Gene3D" id="3.30.300.130">
    <property type="entry name" value="Fe-S cluster assembly (FSCA)"/>
    <property type="match status" value="1"/>
</dbReference>
<evidence type="ECO:0000313" key="3">
    <source>
        <dbReference type="EMBL" id="SEH17226.1"/>
    </source>
</evidence>
<dbReference type="RefSeq" id="WP_090507832.1">
    <property type="nucleotide sequence ID" value="NZ_FNWL01000003.1"/>
</dbReference>
<name>A0A1H6G2A8_9EURY</name>
<dbReference type="AlphaFoldDB" id="A0A1H6G2A8"/>
<evidence type="ECO:0000313" key="4">
    <source>
        <dbReference type="Proteomes" id="UP000199112"/>
    </source>
</evidence>
<dbReference type="InterPro" id="IPR052339">
    <property type="entry name" value="Fe-S_Maturation_MIP18"/>
</dbReference>
<protein>
    <submittedName>
        <fullName evidence="3">Metal-sulfur cluster biosynthetic enzyme</fullName>
    </submittedName>
</protein>
<feature type="domain" description="MIP18 family-like" evidence="2">
    <location>
        <begin position="4"/>
        <end position="78"/>
    </location>
</feature>
<dbReference type="PANTHER" id="PTHR42831:SF1">
    <property type="entry name" value="FE-S PROTEIN MATURATION AUXILIARY FACTOR YITW"/>
    <property type="match status" value="1"/>
</dbReference>
<evidence type="ECO:0000259" key="2">
    <source>
        <dbReference type="Pfam" id="PF01883"/>
    </source>
</evidence>
<feature type="region of interest" description="Disordered" evidence="1">
    <location>
        <begin position="88"/>
        <end position="125"/>
    </location>
</feature>
<dbReference type="OrthoDB" id="371709at2157"/>
<dbReference type="PANTHER" id="PTHR42831">
    <property type="entry name" value="FE-S PROTEIN MATURATION AUXILIARY FACTOR YITW"/>
    <property type="match status" value="1"/>
</dbReference>
<organism evidence="3 4">
    <name type="scientific">Natronorubrum sediminis</name>
    <dbReference type="NCBI Taxonomy" id="640943"/>
    <lineage>
        <taxon>Archaea</taxon>
        <taxon>Methanobacteriati</taxon>
        <taxon>Methanobacteriota</taxon>
        <taxon>Stenosarchaea group</taxon>
        <taxon>Halobacteria</taxon>
        <taxon>Halobacteriales</taxon>
        <taxon>Natrialbaceae</taxon>
        <taxon>Natronorubrum</taxon>
    </lineage>
</organism>
<dbReference type="SUPFAM" id="SSF117916">
    <property type="entry name" value="Fe-S cluster assembly (FSCA) domain-like"/>
    <property type="match status" value="1"/>
</dbReference>
<feature type="compositionally biased region" description="Basic and acidic residues" evidence="1">
    <location>
        <begin position="95"/>
        <end position="125"/>
    </location>
</feature>
<proteinExistence type="predicted"/>
<dbReference type="InterPro" id="IPR034904">
    <property type="entry name" value="FSCA_dom_sf"/>
</dbReference>
<dbReference type="EMBL" id="FNWL01000003">
    <property type="protein sequence ID" value="SEH17226.1"/>
    <property type="molecule type" value="Genomic_DNA"/>
</dbReference>
<evidence type="ECO:0000256" key="1">
    <source>
        <dbReference type="SAM" id="MobiDB-lite"/>
    </source>
</evidence>
<dbReference type="Pfam" id="PF01883">
    <property type="entry name" value="FeS_assembly_P"/>
    <property type="match status" value="1"/>
</dbReference>
<gene>
    <name evidence="3" type="ORF">SAMN04487967_3069</name>
</gene>
<dbReference type="Proteomes" id="UP000199112">
    <property type="component" value="Unassembled WGS sequence"/>
</dbReference>
<sequence length="125" mass="14032">MDDDRILERLDEIVDPCSAANGTDLSIVSMGLIEEIDIDGSHVTVSMHLTTPFCMQIPFFIDEVEDRVGSLEGVESVTLETDSGIEWSQDMMSEDACRKREQRTQARADRYRETASDRSLARTDG</sequence>